<dbReference type="InterPro" id="IPR056800">
    <property type="entry name" value="vWA_Ro60"/>
</dbReference>
<evidence type="ECO:0000256" key="6">
    <source>
        <dbReference type="ARBA" id="ARBA00023274"/>
    </source>
</evidence>
<evidence type="ECO:0000256" key="4">
    <source>
        <dbReference type="ARBA" id="ARBA00022723"/>
    </source>
</evidence>
<keyword evidence="3" id="KW-0963">Cytoplasm</keyword>
<reference evidence="9" key="2">
    <citation type="submission" date="2025-08" db="UniProtKB">
        <authorList>
            <consortium name="Ensembl"/>
        </authorList>
    </citation>
    <scope>IDENTIFICATION</scope>
</reference>
<dbReference type="Gene3D" id="3.40.50.410">
    <property type="entry name" value="von Willebrand factor, type A domain"/>
    <property type="match status" value="1"/>
</dbReference>
<dbReference type="Proteomes" id="UP000472263">
    <property type="component" value="Chromosome 17"/>
</dbReference>
<comment type="similarity">
    <text evidence="2">Belongs to the Ro 60 kDa family.</text>
</comment>
<evidence type="ECO:0000256" key="3">
    <source>
        <dbReference type="ARBA" id="ARBA00022490"/>
    </source>
</evidence>
<dbReference type="PANTHER" id="PTHR14202">
    <property type="entry name" value="60 KDA RIBONUCLEOPROTEIN SSA/RO"/>
    <property type="match status" value="1"/>
</dbReference>
<keyword evidence="4" id="KW-0479">Metal-binding</keyword>
<dbReference type="InterPro" id="IPR036465">
    <property type="entry name" value="vWFA_dom_sf"/>
</dbReference>
<reference evidence="9" key="1">
    <citation type="submission" date="2019-06" db="EMBL/GenBank/DDBJ databases">
        <authorList>
            <consortium name="Wellcome Sanger Institute Data Sharing"/>
        </authorList>
    </citation>
    <scope>NUCLEOTIDE SEQUENCE [LARGE SCALE GENOMIC DNA]</scope>
</reference>
<dbReference type="Pfam" id="PF05731">
    <property type="entry name" value="TROVE"/>
    <property type="match status" value="1"/>
</dbReference>
<comment type="subcellular location">
    <subcellularLocation>
        <location evidence="1">Cytoplasm</location>
    </subcellularLocation>
</comment>
<dbReference type="AlphaFoldDB" id="A0A667Z4A8"/>
<evidence type="ECO:0000313" key="9">
    <source>
        <dbReference type="Ensembl" id="ENSMMDP00005028016.1"/>
    </source>
</evidence>
<proteinExistence type="inferred from homology"/>
<dbReference type="Ensembl" id="ENSMMDT00005028686.1">
    <property type="protein sequence ID" value="ENSMMDP00005028016.1"/>
    <property type="gene ID" value="ENSMMDG00005013417.1"/>
</dbReference>
<dbReference type="GO" id="GO:0005737">
    <property type="term" value="C:cytoplasm"/>
    <property type="evidence" value="ECO:0007669"/>
    <property type="project" value="UniProtKB-SubCell"/>
</dbReference>
<keyword evidence="5" id="KW-0694">RNA-binding</keyword>
<protein>
    <submittedName>
        <fullName evidence="9">Ro60, Y RNA binding protein</fullName>
    </submittedName>
</protein>
<evidence type="ECO:0000256" key="5">
    <source>
        <dbReference type="ARBA" id="ARBA00022884"/>
    </source>
</evidence>
<dbReference type="FunFam" id="3.40.50.410:FF:000040">
    <property type="entry name" value="60 kDa SS-A/Ro ribonucleoprotein isoform X1"/>
    <property type="match status" value="1"/>
</dbReference>
<dbReference type="SUPFAM" id="SSF140864">
    <property type="entry name" value="TROVE domain-like"/>
    <property type="match status" value="1"/>
</dbReference>
<feature type="domain" description="TROVE" evidence="8">
    <location>
        <begin position="17"/>
        <end position="371"/>
    </location>
</feature>
<dbReference type="GeneTree" id="ENSGT00390000006200"/>
<sequence length="541" mass="59747">MQCCTMTATSPPGNHTPNSTGNDCPWELSDKARLCRFLCYGSEGDIYTARDECRLSVESAGALLALLQEGRGCEVVEEIKRFTEDGRAVRLNPSLFALALCSQHSELKTRQAAFKALKEVCRVPAHLFSFIQYKKELKEGMKCGIWGRALRKAVSDWYNEQDAMSLALAVTKCKQREGWSHQDLLRLSHTKPAHETIALISKYVTKGWKEVQVAYADKENSEEVVKVLSYLEVVEKVKHTCDEIEVINLIEEHRLEREQLLTDHLKSKQVWRALLKEMPLTSMLRILGKMTADKVLEPGSSDMAAVCERIQNETTLKKAKIHPFSILLAIENYKRGQGYRGKTKWEPDSSILKALDSAFYKCFMNVEPVGKRFAVAVDVSTSLSSVIPGTSLSTAVAAAAITMVIARTEADAQILIYSEGALVPCTISADMTLAQVTAELVKIPSGSTDCTLPITWATENGKAVDVFVILSNNPVWTCPASPVEMLKKHRQKSGAFSKLVMCGLTSIGHAIADTEDRGLLNICGFDVGAVSIIRNLAQDLI</sequence>
<dbReference type="InterPro" id="IPR008858">
    <property type="entry name" value="TROVE_dom"/>
</dbReference>
<dbReference type="InterPro" id="IPR037214">
    <property type="entry name" value="TROVE_dom_sf"/>
</dbReference>
<evidence type="ECO:0000256" key="7">
    <source>
        <dbReference type="SAM" id="MobiDB-lite"/>
    </source>
</evidence>
<dbReference type="PROSITE" id="PS50988">
    <property type="entry name" value="TROVE"/>
    <property type="match status" value="1"/>
</dbReference>
<evidence type="ECO:0000259" key="8">
    <source>
        <dbReference type="PROSITE" id="PS50988"/>
    </source>
</evidence>
<dbReference type="InterPro" id="IPR040322">
    <property type="entry name" value="TROVE2"/>
</dbReference>
<accession>A0A667Z4A8</accession>
<dbReference type="GO" id="GO:0046872">
    <property type="term" value="F:metal ion binding"/>
    <property type="evidence" value="ECO:0007669"/>
    <property type="project" value="UniProtKB-KW"/>
</dbReference>
<organism evidence="9 10">
    <name type="scientific">Myripristis murdjan</name>
    <name type="common">pinecone soldierfish</name>
    <dbReference type="NCBI Taxonomy" id="586833"/>
    <lineage>
        <taxon>Eukaryota</taxon>
        <taxon>Metazoa</taxon>
        <taxon>Chordata</taxon>
        <taxon>Craniata</taxon>
        <taxon>Vertebrata</taxon>
        <taxon>Euteleostomi</taxon>
        <taxon>Actinopterygii</taxon>
        <taxon>Neopterygii</taxon>
        <taxon>Teleostei</taxon>
        <taxon>Neoteleostei</taxon>
        <taxon>Acanthomorphata</taxon>
        <taxon>Holocentriformes</taxon>
        <taxon>Holocentridae</taxon>
        <taxon>Myripristis</taxon>
    </lineage>
</organism>
<dbReference type="GO" id="GO:1990904">
    <property type="term" value="C:ribonucleoprotein complex"/>
    <property type="evidence" value="ECO:0007669"/>
    <property type="project" value="UniProtKB-KW"/>
</dbReference>
<gene>
    <name evidence="9" type="primary">RO60</name>
    <name evidence="9" type="synonym">ro60</name>
</gene>
<dbReference type="SUPFAM" id="SSF53300">
    <property type="entry name" value="vWA-like"/>
    <property type="match status" value="1"/>
</dbReference>
<dbReference type="PANTHER" id="PTHR14202:SF0">
    <property type="entry name" value="RNA-BINDING PROTEIN RO60"/>
    <property type="match status" value="1"/>
</dbReference>
<name>A0A667Z4A8_9TELE</name>
<evidence type="ECO:0000313" key="10">
    <source>
        <dbReference type="Proteomes" id="UP000472263"/>
    </source>
</evidence>
<evidence type="ECO:0000256" key="1">
    <source>
        <dbReference type="ARBA" id="ARBA00004496"/>
    </source>
</evidence>
<dbReference type="Pfam" id="PF25045">
    <property type="entry name" value="vWA_Ro60"/>
    <property type="match status" value="1"/>
</dbReference>
<dbReference type="GO" id="GO:0003723">
    <property type="term" value="F:RNA binding"/>
    <property type="evidence" value="ECO:0007669"/>
    <property type="project" value="UniProtKB-KW"/>
</dbReference>
<feature type="region of interest" description="Disordered" evidence="7">
    <location>
        <begin position="1"/>
        <end position="20"/>
    </location>
</feature>
<reference evidence="9" key="3">
    <citation type="submission" date="2025-09" db="UniProtKB">
        <authorList>
            <consortium name="Ensembl"/>
        </authorList>
    </citation>
    <scope>IDENTIFICATION</scope>
</reference>
<keyword evidence="10" id="KW-1185">Reference proteome</keyword>
<evidence type="ECO:0000256" key="2">
    <source>
        <dbReference type="ARBA" id="ARBA00007814"/>
    </source>
</evidence>
<keyword evidence="6" id="KW-0687">Ribonucleoprotein</keyword>